<accession>A0A0R2C4I1</accession>
<reference evidence="1 2" key="1">
    <citation type="journal article" date="2015" name="Genome Announc.">
        <title>Expanding the biotechnology potential of lactobacilli through comparative genomics of 213 strains and associated genera.</title>
        <authorList>
            <person name="Sun Z."/>
            <person name="Harris H.M."/>
            <person name="McCann A."/>
            <person name="Guo C."/>
            <person name="Argimon S."/>
            <person name="Zhang W."/>
            <person name="Yang X."/>
            <person name="Jeffery I.B."/>
            <person name="Cooney J.C."/>
            <person name="Kagawa T.F."/>
            <person name="Liu W."/>
            <person name="Song Y."/>
            <person name="Salvetti E."/>
            <person name="Wrobel A."/>
            <person name="Rasinkangas P."/>
            <person name="Parkhill J."/>
            <person name="Rea M.C."/>
            <person name="O'Sullivan O."/>
            <person name="Ritari J."/>
            <person name="Douillard F.P."/>
            <person name="Paul Ross R."/>
            <person name="Yang R."/>
            <person name="Briner A.E."/>
            <person name="Felis G.E."/>
            <person name="de Vos W.M."/>
            <person name="Barrangou R."/>
            <person name="Klaenhammer T.R."/>
            <person name="Caufield P.W."/>
            <person name="Cui Y."/>
            <person name="Zhang H."/>
            <person name="O'Toole P.W."/>
        </authorList>
    </citation>
    <scope>NUCLEOTIDE SEQUENCE [LARGE SCALE GENOMIC DNA]</scope>
    <source>
        <strain evidence="1 2">DSM 20605</strain>
    </source>
</reference>
<dbReference type="SUPFAM" id="SSF143567">
    <property type="entry name" value="YkuJ-like"/>
    <property type="match status" value="1"/>
</dbReference>
<evidence type="ECO:0000313" key="1">
    <source>
        <dbReference type="EMBL" id="KRM86391.1"/>
    </source>
</evidence>
<dbReference type="EMBL" id="AYYX01000049">
    <property type="protein sequence ID" value="KRM86391.1"/>
    <property type="molecule type" value="Genomic_DNA"/>
</dbReference>
<protein>
    <recommendedName>
        <fullName evidence="3">DUF1797 domain-containing protein</fullName>
    </recommendedName>
</protein>
<proteinExistence type="predicted"/>
<dbReference type="Gene3D" id="3.30.720.20">
    <property type="entry name" value="Protein of unknown function DUF1797"/>
    <property type="match status" value="1"/>
</dbReference>
<evidence type="ECO:0008006" key="3">
    <source>
        <dbReference type="Google" id="ProtNLM"/>
    </source>
</evidence>
<dbReference type="eggNOG" id="COG4703">
    <property type="taxonomic scope" value="Bacteria"/>
</dbReference>
<dbReference type="STRING" id="1133569.FD21_GL001544"/>
<gene>
    <name evidence="1" type="ORF">FD21_GL001544</name>
</gene>
<dbReference type="InterPro" id="IPR038073">
    <property type="entry name" value="YkuJ-like_sf"/>
</dbReference>
<dbReference type="PATRIC" id="fig|1133569.4.peg.1689"/>
<sequence length="88" mass="10040">MELNKFKDGRKKIMAASKLAAIISRLESMITAGDGESRRFEKNGQQVAMVNYDSESKTFKLNENKNQQVFEFDDVDLVAMEIYDLLAD</sequence>
<comment type="caution">
    <text evidence="1">The sequence shown here is derived from an EMBL/GenBank/DDBJ whole genome shotgun (WGS) entry which is preliminary data.</text>
</comment>
<dbReference type="Proteomes" id="UP000051576">
    <property type="component" value="Unassembled WGS sequence"/>
</dbReference>
<organism evidence="1 2">
    <name type="scientific">Liquorilactobacillus vini DSM 20605</name>
    <dbReference type="NCBI Taxonomy" id="1133569"/>
    <lineage>
        <taxon>Bacteria</taxon>
        <taxon>Bacillati</taxon>
        <taxon>Bacillota</taxon>
        <taxon>Bacilli</taxon>
        <taxon>Lactobacillales</taxon>
        <taxon>Lactobacillaceae</taxon>
        <taxon>Liquorilactobacillus</taxon>
    </lineage>
</organism>
<dbReference type="InterPro" id="IPR014904">
    <property type="entry name" value="YkuJ-like"/>
</dbReference>
<keyword evidence="2" id="KW-1185">Reference proteome</keyword>
<name>A0A0R2C4I1_9LACO</name>
<dbReference type="AlphaFoldDB" id="A0A0R2C4I1"/>
<evidence type="ECO:0000313" key="2">
    <source>
        <dbReference type="Proteomes" id="UP000051576"/>
    </source>
</evidence>
<dbReference type="Pfam" id="PF08796">
    <property type="entry name" value="DUF1797"/>
    <property type="match status" value="1"/>
</dbReference>